<dbReference type="InterPro" id="IPR043129">
    <property type="entry name" value="ATPase_NBD"/>
</dbReference>
<sequence>MAQSKLKFFVGVDLGTTASALSYVISNKDRLSDIEIVDTYPDESEIVSKVPSRIAFAKENSELANDEWGFSVTGTMVQYTWFKLLLDRNVKLTEFDDESLRDLLGNGMCRTPVDKSPQDVCTAYLRCLHQYFVHFLEKKFRPEVVKVTPVEYWVTVPAIWSDKAKSATLAAAKAAGFGSRPTDKVCLISEPEAAALAALKPHIGPDVLDPVHPDESILVCDCGGGTVDITTYTVLNTHPELKFQELCFGMGGKCGSTAIDRNFNKWMHATFGQAYEDVKLQRRSPGSKFMRSFESAKKNFGSNPYGGNEGKIIQVDIWMQTRSSELYDEDDGTLMLTPKLMKTFFDPVVADVIRLVESQISLAKNRYGKVIDRIILVGGFGDSEYLIAQMRLWCERNRGIKLTCPPHCQAAIVRGAALRGLENILPVQRKARRHYGFSCAMPFREGIDDERDAFFGIFENQKYCNQRIEWVVHKDTPIDEFSMHSYPLESSLRAEQMSYHSTLGLYCSENDDAPGWCRFAQKVGEIPFSYNEADMATAEHAFNHHLQCHVKKIKMSVEVDLNAEEGVLQLKTNVGGRTSGKAQIEFE</sequence>
<evidence type="ECO:0000256" key="1">
    <source>
        <dbReference type="ARBA" id="ARBA00022741"/>
    </source>
</evidence>
<dbReference type="CDD" id="cd10170">
    <property type="entry name" value="ASKHA_NBD_HSP70"/>
    <property type="match status" value="1"/>
</dbReference>
<protein>
    <submittedName>
        <fullName evidence="3">Actin-like ATPase domain-containing protein</fullName>
    </submittedName>
</protein>
<name>A0A9P4HS97_9PEZI</name>
<dbReference type="AlphaFoldDB" id="A0A9P4HS97"/>
<keyword evidence="4" id="KW-1185">Reference proteome</keyword>
<evidence type="ECO:0000313" key="4">
    <source>
        <dbReference type="Proteomes" id="UP000799776"/>
    </source>
</evidence>
<dbReference type="InterPro" id="IPR013126">
    <property type="entry name" value="Hsp_70_fam"/>
</dbReference>
<keyword evidence="2" id="KW-0067">ATP-binding</keyword>
<dbReference type="Gene3D" id="3.90.640.10">
    <property type="entry name" value="Actin, Chain A, domain 4"/>
    <property type="match status" value="1"/>
</dbReference>
<dbReference type="PROSITE" id="PS00297">
    <property type="entry name" value="HSP70_1"/>
    <property type="match status" value="1"/>
</dbReference>
<dbReference type="InterPro" id="IPR018181">
    <property type="entry name" value="Heat_shock_70_CS"/>
</dbReference>
<dbReference type="OrthoDB" id="2963168at2759"/>
<dbReference type="PANTHER" id="PTHR14187:SF81">
    <property type="entry name" value="HSP70 FAMILY PROTEIN (AFU_ORTHOLOGUE AFUA_4G14040)"/>
    <property type="match status" value="1"/>
</dbReference>
<evidence type="ECO:0000313" key="3">
    <source>
        <dbReference type="EMBL" id="KAF2084380.1"/>
    </source>
</evidence>
<dbReference type="EMBL" id="ML978742">
    <property type="protein sequence ID" value="KAF2084380.1"/>
    <property type="molecule type" value="Genomic_DNA"/>
</dbReference>
<keyword evidence="1" id="KW-0547">Nucleotide-binding</keyword>
<dbReference type="PANTHER" id="PTHR14187">
    <property type="entry name" value="ALPHA KINASE/ELONGATION FACTOR 2 KINASE"/>
    <property type="match status" value="1"/>
</dbReference>
<comment type="caution">
    <text evidence="3">The sequence shown here is derived from an EMBL/GenBank/DDBJ whole genome shotgun (WGS) entry which is preliminary data.</text>
</comment>
<organism evidence="3 4">
    <name type="scientific">Saccharata proteae CBS 121410</name>
    <dbReference type="NCBI Taxonomy" id="1314787"/>
    <lineage>
        <taxon>Eukaryota</taxon>
        <taxon>Fungi</taxon>
        <taxon>Dikarya</taxon>
        <taxon>Ascomycota</taxon>
        <taxon>Pezizomycotina</taxon>
        <taxon>Dothideomycetes</taxon>
        <taxon>Dothideomycetes incertae sedis</taxon>
        <taxon>Botryosphaeriales</taxon>
        <taxon>Saccharataceae</taxon>
        <taxon>Saccharata</taxon>
    </lineage>
</organism>
<dbReference type="PRINTS" id="PR00301">
    <property type="entry name" value="HEATSHOCK70"/>
</dbReference>
<dbReference type="GO" id="GO:0140662">
    <property type="term" value="F:ATP-dependent protein folding chaperone"/>
    <property type="evidence" value="ECO:0007669"/>
    <property type="project" value="InterPro"/>
</dbReference>
<accession>A0A9P4HS97</accession>
<gene>
    <name evidence="3" type="ORF">K490DRAFT_68848</name>
</gene>
<dbReference type="Pfam" id="PF00012">
    <property type="entry name" value="HSP70"/>
    <property type="match status" value="1"/>
</dbReference>
<proteinExistence type="predicted"/>
<dbReference type="Proteomes" id="UP000799776">
    <property type="component" value="Unassembled WGS sequence"/>
</dbReference>
<dbReference type="Gene3D" id="3.30.420.40">
    <property type="match status" value="2"/>
</dbReference>
<dbReference type="SUPFAM" id="SSF53067">
    <property type="entry name" value="Actin-like ATPase domain"/>
    <property type="match status" value="2"/>
</dbReference>
<reference evidence="3" key="1">
    <citation type="journal article" date="2020" name="Stud. Mycol.">
        <title>101 Dothideomycetes genomes: a test case for predicting lifestyles and emergence of pathogens.</title>
        <authorList>
            <person name="Haridas S."/>
            <person name="Albert R."/>
            <person name="Binder M."/>
            <person name="Bloem J."/>
            <person name="Labutti K."/>
            <person name="Salamov A."/>
            <person name="Andreopoulos B."/>
            <person name="Baker S."/>
            <person name="Barry K."/>
            <person name="Bills G."/>
            <person name="Bluhm B."/>
            <person name="Cannon C."/>
            <person name="Castanera R."/>
            <person name="Culley D."/>
            <person name="Daum C."/>
            <person name="Ezra D."/>
            <person name="Gonzalez J."/>
            <person name="Henrissat B."/>
            <person name="Kuo A."/>
            <person name="Liang C."/>
            <person name="Lipzen A."/>
            <person name="Lutzoni F."/>
            <person name="Magnuson J."/>
            <person name="Mondo S."/>
            <person name="Nolan M."/>
            <person name="Ohm R."/>
            <person name="Pangilinan J."/>
            <person name="Park H.-J."/>
            <person name="Ramirez L."/>
            <person name="Alfaro M."/>
            <person name="Sun H."/>
            <person name="Tritt A."/>
            <person name="Yoshinaga Y."/>
            <person name="Zwiers L.-H."/>
            <person name="Turgeon B."/>
            <person name="Goodwin S."/>
            <person name="Spatafora J."/>
            <person name="Crous P."/>
            <person name="Grigoriev I."/>
        </authorList>
    </citation>
    <scope>NUCLEOTIDE SEQUENCE</scope>
    <source>
        <strain evidence="3">CBS 121410</strain>
    </source>
</reference>
<dbReference type="GO" id="GO:0005524">
    <property type="term" value="F:ATP binding"/>
    <property type="evidence" value="ECO:0007669"/>
    <property type="project" value="UniProtKB-KW"/>
</dbReference>
<evidence type="ECO:0000256" key="2">
    <source>
        <dbReference type="ARBA" id="ARBA00022840"/>
    </source>
</evidence>